<proteinExistence type="predicted"/>
<organism evidence="4 5">
    <name type="scientific">Ramazzottius varieornatus</name>
    <name type="common">Water bear</name>
    <name type="synonym">Tardigrade</name>
    <dbReference type="NCBI Taxonomy" id="947166"/>
    <lineage>
        <taxon>Eukaryota</taxon>
        <taxon>Metazoa</taxon>
        <taxon>Ecdysozoa</taxon>
        <taxon>Tardigrada</taxon>
        <taxon>Eutardigrada</taxon>
        <taxon>Parachela</taxon>
        <taxon>Hypsibioidea</taxon>
        <taxon>Ramazzottiidae</taxon>
        <taxon>Ramazzottius</taxon>
    </lineage>
</organism>
<dbReference type="InterPro" id="IPR031424">
    <property type="entry name" value="QVR-like"/>
</dbReference>
<dbReference type="OrthoDB" id="6496929at2759"/>
<evidence type="ECO:0000256" key="3">
    <source>
        <dbReference type="SAM" id="SignalP"/>
    </source>
</evidence>
<keyword evidence="1 3" id="KW-0732">Signal</keyword>
<dbReference type="Pfam" id="PF17064">
    <property type="entry name" value="QVR"/>
    <property type="match status" value="1"/>
</dbReference>
<feature type="signal peptide" evidence="3">
    <location>
        <begin position="1"/>
        <end position="28"/>
    </location>
</feature>
<dbReference type="Proteomes" id="UP000186922">
    <property type="component" value="Unassembled WGS sequence"/>
</dbReference>
<gene>
    <name evidence="4" type="primary">RvY_13903-1</name>
    <name evidence="4" type="synonym">RvY_13903.1</name>
    <name evidence="4" type="ORF">RvY_13903</name>
</gene>
<reference evidence="4 5" key="1">
    <citation type="journal article" date="2016" name="Nat. Commun.">
        <title>Extremotolerant tardigrade genome and improved radiotolerance of human cultured cells by tardigrade-unique protein.</title>
        <authorList>
            <person name="Hashimoto T."/>
            <person name="Horikawa D.D."/>
            <person name="Saito Y."/>
            <person name="Kuwahara H."/>
            <person name="Kozuka-Hata H."/>
            <person name="Shin-I T."/>
            <person name="Minakuchi Y."/>
            <person name="Ohishi K."/>
            <person name="Motoyama A."/>
            <person name="Aizu T."/>
            <person name="Enomoto A."/>
            <person name="Kondo K."/>
            <person name="Tanaka S."/>
            <person name="Hara Y."/>
            <person name="Koshikawa S."/>
            <person name="Sagara H."/>
            <person name="Miura T."/>
            <person name="Yokobori S."/>
            <person name="Miyagawa K."/>
            <person name="Suzuki Y."/>
            <person name="Kubo T."/>
            <person name="Oyama M."/>
            <person name="Kohara Y."/>
            <person name="Fujiyama A."/>
            <person name="Arakawa K."/>
            <person name="Katayama T."/>
            <person name="Toyoda A."/>
            <person name="Kunieda T."/>
        </authorList>
    </citation>
    <scope>NUCLEOTIDE SEQUENCE [LARGE SCALE GENOMIC DNA]</scope>
    <source>
        <strain evidence="4 5">YOKOZUNA-1</strain>
    </source>
</reference>
<evidence type="ECO:0000313" key="5">
    <source>
        <dbReference type="Proteomes" id="UP000186922"/>
    </source>
</evidence>
<evidence type="ECO:0000313" key="4">
    <source>
        <dbReference type="EMBL" id="GAV03487.1"/>
    </source>
</evidence>
<name>A0A1D1VPI4_RAMVA</name>
<evidence type="ECO:0008006" key="6">
    <source>
        <dbReference type="Google" id="ProtNLM"/>
    </source>
</evidence>
<evidence type="ECO:0000256" key="2">
    <source>
        <dbReference type="ARBA" id="ARBA00023180"/>
    </source>
</evidence>
<keyword evidence="2" id="KW-0325">Glycoprotein</keyword>
<feature type="chain" id="PRO_5008898682" description="Protein quiver" evidence="3">
    <location>
        <begin position="29"/>
        <end position="155"/>
    </location>
</feature>
<sequence>MRYALKMSGWTFFLFSVTLCSIEHRVLGQFQMPMVAQSDFVMKIRCYECDSSINPECSNPSELISMEYLWTDCPGIPGESDRCLKTTGPGVLIRRGCGGLPADDPIVRAADGCFIQGDVQSCICATEQCNGSSRPSMSSSILCLVLLTFMWRLRS</sequence>
<dbReference type="EMBL" id="BDGG01000009">
    <property type="protein sequence ID" value="GAV03487.1"/>
    <property type="molecule type" value="Genomic_DNA"/>
</dbReference>
<dbReference type="InterPro" id="IPR050975">
    <property type="entry name" value="Sleep_regulator"/>
</dbReference>
<dbReference type="GO" id="GO:0030431">
    <property type="term" value="P:sleep"/>
    <property type="evidence" value="ECO:0007669"/>
    <property type="project" value="InterPro"/>
</dbReference>
<protein>
    <recommendedName>
        <fullName evidence="6">Protein quiver</fullName>
    </recommendedName>
</protein>
<evidence type="ECO:0000256" key="1">
    <source>
        <dbReference type="ARBA" id="ARBA00022729"/>
    </source>
</evidence>
<dbReference type="AlphaFoldDB" id="A0A1D1VPI4"/>
<accession>A0A1D1VPI4</accession>
<dbReference type="PANTHER" id="PTHR33562">
    <property type="entry name" value="ATILLA, ISOFORM B-RELATED-RELATED"/>
    <property type="match status" value="1"/>
</dbReference>
<dbReference type="GO" id="GO:0032222">
    <property type="term" value="P:regulation of synaptic transmission, cholinergic"/>
    <property type="evidence" value="ECO:0007669"/>
    <property type="project" value="InterPro"/>
</dbReference>
<keyword evidence="5" id="KW-1185">Reference proteome</keyword>
<comment type="caution">
    <text evidence="4">The sequence shown here is derived from an EMBL/GenBank/DDBJ whole genome shotgun (WGS) entry which is preliminary data.</text>
</comment>